<sequence>MAPPPRLLGPLDRGFKLEPSGGPAENPWGFQISQTLPSGVTWEAVLLKLTGQTPHSKLRLKPPGRPSPFYRAAPHLTLRGLCPFRAEHYSPPSQPPMGDMETFGAPNRPAPHHFPAALIGLMLAANGNYRHRADVQGGQLAGAEGGAALQLATPQDAAMKRGGSGGRDEEGALAQPGLARSNTHHNKAAQEMKEERNGRQEERSPSPPGMSLHLPILLTMALGHTNTKRCDKPGSSELMIVSANVRGFHTNIGELTHNVIIKNRADIVFVCETFLDDKVPPSYARVRGYSAWLRKDRSTQGRGVAFCYRETVNVQVDELLFVDSICEEVISFPLEQHDIRYVYSNASNMDHPSSLVSNIFG</sequence>
<evidence type="ECO:0000256" key="1">
    <source>
        <dbReference type="SAM" id="MobiDB-lite"/>
    </source>
</evidence>
<feature type="region of interest" description="Disordered" evidence="1">
    <location>
        <begin position="1"/>
        <end position="25"/>
    </location>
</feature>
<evidence type="ECO:0000313" key="2">
    <source>
        <dbReference type="EMBL" id="KAG0721908.1"/>
    </source>
</evidence>
<reference evidence="2" key="1">
    <citation type="submission" date="2020-07" db="EMBL/GenBank/DDBJ databases">
        <title>The High-quality genome of the commercially important snow crab, Chionoecetes opilio.</title>
        <authorList>
            <person name="Jeong J.-H."/>
            <person name="Ryu S."/>
        </authorList>
    </citation>
    <scope>NUCLEOTIDE SEQUENCE</scope>
    <source>
        <strain evidence="2">MADBK_172401_WGS</strain>
        <tissue evidence="2">Digestive gland</tissue>
    </source>
</reference>
<accession>A0A8J5CHJ4</accession>
<comment type="caution">
    <text evidence="2">The sequence shown here is derived from an EMBL/GenBank/DDBJ whole genome shotgun (WGS) entry which is preliminary data.</text>
</comment>
<dbReference type="OrthoDB" id="6382096at2759"/>
<dbReference type="AlphaFoldDB" id="A0A8J5CHJ4"/>
<keyword evidence="3" id="KW-1185">Reference proteome</keyword>
<feature type="region of interest" description="Disordered" evidence="1">
    <location>
        <begin position="156"/>
        <end position="211"/>
    </location>
</feature>
<dbReference type="InterPro" id="IPR036691">
    <property type="entry name" value="Endo/exonu/phosph_ase_sf"/>
</dbReference>
<protein>
    <recommendedName>
        <fullName evidence="4">Endonuclease/exonuclease/phosphatase domain-containing protein</fullName>
    </recommendedName>
</protein>
<feature type="compositionally biased region" description="Basic and acidic residues" evidence="1">
    <location>
        <begin position="188"/>
        <end position="204"/>
    </location>
</feature>
<organism evidence="2 3">
    <name type="scientific">Chionoecetes opilio</name>
    <name type="common">Atlantic snow crab</name>
    <name type="synonym">Cancer opilio</name>
    <dbReference type="NCBI Taxonomy" id="41210"/>
    <lineage>
        <taxon>Eukaryota</taxon>
        <taxon>Metazoa</taxon>
        <taxon>Ecdysozoa</taxon>
        <taxon>Arthropoda</taxon>
        <taxon>Crustacea</taxon>
        <taxon>Multicrustacea</taxon>
        <taxon>Malacostraca</taxon>
        <taxon>Eumalacostraca</taxon>
        <taxon>Eucarida</taxon>
        <taxon>Decapoda</taxon>
        <taxon>Pleocyemata</taxon>
        <taxon>Brachyura</taxon>
        <taxon>Eubrachyura</taxon>
        <taxon>Majoidea</taxon>
        <taxon>Majidae</taxon>
        <taxon>Chionoecetes</taxon>
    </lineage>
</organism>
<gene>
    <name evidence="2" type="ORF">GWK47_045477</name>
</gene>
<name>A0A8J5CHJ4_CHIOP</name>
<dbReference type="Gene3D" id="3.60.10.10">
    <property type="entry name" value="Endonuclease/exonuclease/phosphatase"/>
    <property type="match status" value="1"/>
</dbReference>
<proteinExistence type="predicted"/>
<dbReference type="EMBL" id="JACEEZ010010294">
    <property type="protein sequence ID" value="KAG0721908.1"/>
    <property type="molecule type" value="Genomic_DNA"/>
</dbReference>
<dbReference type="SUPFAM" id="SSF56219">
    <property type="entry name" value="DNase I-like"/>
    <property type="match status" value="1"/>
</dbReference>
<dbReference type="Proteomes" id="UP000770661">
    <property type="component" value="Unassembled WGS sequence"/>
</dbReference>
<evidence type="ECO:0000313" key="3">
    <source>
        <dbReference type="Proteomes" id="UP000770661"/>
    </source>
</evidence>
<evidence type="ECO:0008006" key="4">
    <source>
        <dbReference type="Google" id="ProtNLM"/>
    </source>
</evidence>